<dbReference type="Proteomes" id="UP000325577">
    <property type="component" value="Linkage Group LG2"/>
</dbReference>
<evidence type="ECO:0000313" key="1">
    <source>
        <dbReference type="EMBL" id="KAA8531037.1"/>
    </source>
</evidence>
<evidence type="ECO:0000313" key="2">
    <source>
        <dbReference type="Proteomes" id="UP000325577"/>
    </source>
</evidence>
<accession>A0A5J5ANP6</accession>
<sequence length="114" mass="12282">MLEGYDGGDTPLCDIDIKGQLTLEHREEPIKPEITLHALTGWTAPKTMRIAARIGSHDVIVLIDSGSTHNFISERVGSSPGHPVARDVGHRGLRLEEVDHGIPLGESTQAIASD</sequence>
<gene>
    <name evidence="1" type="ORF">F0562_005746</name>
</gene>
<reference evidence="1 2" key="1">
    <citation type="submission" date="2019-09" db="EMBL/GenBank/DDBJ databases">
        <title>A chromosome-level genome assembly of the Chinese tupelo Nyssa sinensis.</title>
        <authorList>
            <person name="Yang X."/>
            <person name="Kang M."/>
            <person name="Yang Y."/>
            <person name="Xiong H."/>
            <person name="Wang M."/>
            <person name="Zhang Z."/>
            <person name="Wang Z."/>
            <person name="Wu H."/>
            <person name="Ma T."/>
            <person name="Liu J."/>
            <person name="Xi Z."/>
        </authorList>
    </citation>
    <scope>NUCLEOTIDE SEQUENCE [LARGE SCALE GENOMIC DNA]</scope>
    <source>
        <strain evidence="1">J267</strain>
        <tissue evidence="1">Leaf</tissue>
    </source>
</reference>
<keyword evidence="2" id="KW-1185">Reference proteome</keyword>
<name>A0A5J5ANP6_9ASTE</name>
<dbReference type="EMBL" id="CM018043">
    <property type="protein sequence ID" value="KAA8531037.1"/>
    <property type="molecule type" value="Genomic_DNA"/>
</dbReference>
<protein>
    <submittedName>
        <fullName evidence="1">Uncharacterized protein</fullName>
    </submittedName>
</protein>
<dbReference type="AlphaFoldDB" id="A0A5J5ANP6"/>
<dbReference type="OrthoDB" id="1934862at2759"/>
<proteinExistence type="predicted"/>
<organism evidence="1 2">
    <name type="scientific">Nyssa sinensis</name>
    <dbReference type="NCBI Taxonomy" id="561372"/>
    <lineage>
        <taxon>Eukaryota</taxon>
        <taxon>Viridiplantae</taxon>
        <taxon>Streptophyta</taxon>
        <taxon>Embryophyta</taxon>
        <taxon>Tracheophyta</taxon>
        <taxon>Spermatophyta</taxon>
        <taxon>Magnoliopsida</taxon>
        <taxon>eudicotyledons</taxon>
        <taxon>Gunneridae</taxon>
        <taxon>Pentapetalae</taxon>
        <taxon>asterids</taxon>
        <taxon>Cornales</taxon>
        <taxon>Nyssaceae</taxon>
        <taxon>Nyssa</taxon>
    </lineage>
</organism>
<dbReference type="Gene3D" id="2.40.70.10">
    <property type="entry name" value="Acid Proteases"/>
    <property type="match status" value="1"/>
</dbReference>
<dbReference type="InterPro" id="IPR021109">
    <property type="entry name" value="Peptidase_aspartic_dom_sf"/>
</dbReference>